<proteinExistence type="predicted"/>
<dbReference type="EMBL" id="ANIY01002068">
    <property type="protein sequence ID" value="ETP43178.1"/>
    <property type="molecule type" value="Genomic_DNA"/>
</dbReference>
<dbReference type="AlphaFoldDB" id="W2Z7D4"/>
<evidence type="ECO:0000313" key="2">
    <source>
        <dbReference type="Proteomes" id="UP000018948"/>
    </source>
</evidence>
<sequence length="106" mass="11599">MCPSPVGSTLGTAGTHVNEQIPFNDQLELLCAAQCADLQRTHHSISDPVTVPCSGYTQVAQSACVPSRCVDEGFVTEDLYFAIKGMKLDKFNPNNFCPEKKRPRLL</sequence>
<gene>
    <name evidence="1" type="ORF">F442_09998</name>
</gene>
<protein>
    <submittedName>
        <fullName evidence="1">Uncharacterized protein</fullName>
    </submittedName>
</protein>
<accession>W2Z7D4</accession>
<dbReference type="Proteomes" id="UP000018948">
    <property type="component" value="Unassembled WGS sequence"/>
</dbReference>
<reference evidence="1 2" key="1">
    <citation type="submission" date="2013-11" db="EMBL/GenBank/DDBJ databases">
        <title>The Genome Sequence of Phytophthora parasitica P10297.</title>
        <authorList>
            <consortium name="The Broad Institute Genomics Platform"/>
            <person name="Russ C."/>
            <person name="Tyler B."/>
            <person name="Panabieres F."/>
            <person name="Shan W."/>
            <person name="Tripathy S."/>
            <person name="Grunwald N."/>
            <person name="Machado M."/>
            <person name="Johnson C.S."/>
            <person name="Walker B."/>
            <person name="Young S.K."/>
            <person name="Zeng Q."/>
            <person name="Gargeya S."/>
            <person name="Fitzgerald M."/>
            <person name="Haas B."/>
            <person name="Abouelleil A."/>
            <person name="Allen A.W."/>
            <person name="Alvarado L."/>
            <person name="Arachchi H.M."/>
            <person name="Berlin A.M."/>
            <person name="Chapman S.B."/>
            <person name="Gainer-Dewar J."/>
            <person name="Goldberg J."/>
            <person name="Griggs A."/>
            <person name="Gujja S."/>
            <person name="Hansen M."/>
            <person name="Howarth C."/>
            <person name="Imamovic A."/>
            <person name="Ireland A."/>
            <person name="Larimer J."/>
            <person name="McCowan C."/>
            <person name="Murphy C."/>
            <person name="Pearson M."/>
            <person name="Poon T.W."/>
            <person name="Priest M."/>
            <person name="Roberts A."/>
            <person name="Saif S."/>
            <person name="Shea T."/>
            <person name="Sisk P."/>
            <person name="Sykes S."/>
            <person name="Wortman J."/>
            <person name="Nusbaum C."/>
            <person name="Birren B."/>
        </authorList>
    </citation>
    <scope>NUCLEOTIDE SEQUENCE [LARGE SCALE GENOMIC DNA]</scope>
    <source>
        <strain evidence="1 2">P10297</strain>
    </source>
</reference>
<organism evidence="1 2">
    <name type="scientific">Phytophthora nicotianae P10297</name>
    <dbReference type="NCBI Taxonomy" id="1317064"/>
    <lineage>
        <taxon>Eukaryota</taxon>
        <taxon>Sar</taxon>
        <taxon>Stramenopiles</taxon>
        <taxon>Oomycota</taxon>
        <taxon>Peronosporomycetes</taxon>
        <taxon>Peronosporales</taxon>
        <taxon>Peronosporaceae</taxon>
        <taxon>Phytophthora</taxon>
    </lineage>
</organism>
<evidence type="ECO:0000313" key="1">
    <source>
        <dbReference type="EMBL" id="ETP43178.1"/>
    </source>
</evidence>
<name>W2Z7D4_PHYNI</name>
<comment type="caution">
    <text evidence="1">The sequence shown here is derived from an EMBL/GenBank/DDBJ whole genome shotgun (WGS) entry which is preliminary data.</text>
</comment>